<dbReference type="CDD" id="cd00431">
    <property type="entry name" value="cysteine_hydrolases"/>
    <property type="match status" value="1"/>
</dbReference>
<evidence type="ECO:0000313" key="5">
    <source>
        <dbReference type="EMBL" id="TDL28649.1"/>
    </source>
</evidence>
<dbReference type="Pfam" id="PF00857">
    <property type="entry name" value="Isochorismatase"/>
    <property type="match status" value="1"/>
</dbReference>
<dbReference type="InterPro" id="IPR050272">
    <property type="entry name" value="Isochorismatase-like_hydrls"/>
</dbReference>
<comment type="similarity">
    <text evidence="1">Belongs to the isochorismatase family.</text>
</comment>
<dbReference type="GO" id="GO:0016787">
    <property type="term" value="F:hydrolase activity"/>
    <property type="evidence" value="ECO:0007669"/>
    <property type="project" value="UniProtKB-KW"/>
</dbReference>
<keyword evidence="2 5" id="KW-0378">Hydrolase</keyword>
<evidence type="ECO:0000313" key="6">
    <source>
        <dbReference type="Proteomes" id="UP000294933"/>
    </source>
</evidence>
<evidence type="ECO:0000256" key="3">
    <source>
        <dbReference type="SAM" id="MobiDB-lite"/>
    </source>
</evidence>
<dbReference type="STRING" id="50990.A0A4Y7QP38"/>
<proteinExistence type="inferred from homology"/>
<evidence type="ECO:0000259" key="4">
    <source>
        <dbReference type="Pfam" id="PF00857"/>
    </source>
</evidence>
<dbReference type="PANTHER" id="PTHR43540">
    <property type="entry name" value="PEROXYUREIDOACRYLATE/UREIDOACRYLATE AMIDOHYDROLASE-RELATED"/>
    <property type="match status" value="1"/>
</dbReference>
<dbReference type="AlphaFoldDB" id="A0A4Y7QP38"/>
<dbReference type="Gene3D" id="3.40.50.850">
    <property type="entry name" value="Isochorismatase-like"/>
    <property type="match status" value="1"/>
</dbReference>
<feature type="domain" description="Isochorismatase-like" evidence="4">
    <location>
        <begin position="98"/>
        <end position="279"/>
    </location>
</feature>
<feature type="region of interest" description="Disordered" evidence="3">
    <location>
        <begin position="57"/>
        <end position="80"/>
    </location>
</feature>
<dbReference type="Proteomes" id="UP000294933">
    <property type="component" value="Unassembled WGS sequence"/>
</dbReference>
<evidence type="ECO:0000256" key="1">
    <source>
        <dbReference type="ARBA" id="ARBA00006336"/>
    </source>
</evidence>
<keyword evidence="6" id="KW-1185">Reference proteome</keyword>
<dbReference type="EMBL" id="ML170157">
    <property type="protein sequence ID" value="TDL28649.1"/>
    <property type="molecule type" value="Genomic_DNA"/>
</dbReference>
<gene>
    <name evidence="5" type="ORF">BD410DRAFT_781165</name>
</gene>
<protein>
    <submittedName>
        <fullName evidence="5">Isochorismatase hydrolase</fullName>
    </submittedName>
</protein>
<dbReference type="PANTHER" id="PTHR43540:SF9">
    <property type="entry name" value="FAMILY HYDROLASE, PUTATIVE (AFU_ORTHOLOGUE AFUA_2G08700)-RELATED"/>
    <property type="match status" value="1"/>
</dbReference>
<dbReference type="InterPro" id="IPR036380">
    <property type="entry name" value="Isochorismatase-like_sf"/>
</dbReference>
<dbReference type="VEuPathDB" id="FungiDB:BD410DRAFT_781165"/>
<accession>A0A4Y7QP38</accession>
<reference evidence="5 6" key="1">
    <citation type="submission" date="2018-06" db="EMBL/GenBank/DDBJ databases">
        <title>A transcriptomic atlas of mushroom development highlights an independent origin of complex multicellularity.</title>
        <authorList>
            <consortium name="DOE Joint Genome Institute"/>
            <person name="Krizsan K."/>
            <person name="Almasi E."/>
            <person name="Merenyi Z."/>
            <person name="Sahu N."/>
            <person name="Viragh M."/>
            <person name="Koszo T."/>
            <person name="Mondo S."/>
            <person name="Kiss B."/>
            <person name="Balint B."/>
            <person name="Kues U."/>
            <person name="Barry K."/>
            <person name="Hegedus J.C."/>
            <person name="Henrissat B."/>
            <person name="Johnson J."/>
            <person name="Lipzen A."/>
            <person name="Ohm R."/>
            <person name="Nagy I."/>
            <person name="Pangilinan J."/>
            <person name="Yan J."/>
            <person name="Xiong Y."/>
            <person name="Grigoriev I.V."/>
            <person name="Hibbett D.S."/>
            <person name="Nagy L.G."/>
        </authorList>
    </citation>
    <scope>NUCLEOTIDE SEQUENCE [LARGE SCALE GENOMIC DNA]</scope>
    <source>
        <strain evidence="5 6">SZMC22713</strain>
    </source>
</reference>
<dbReference type="SUPFAM" id="SSF52499">
    <property type="entry name" value="Isochorismatase-like hydrolases"/>
    <property type="match status" value="1"/>
</dbReference>
<dbReference type="InterPro" id="IPR000868">
    <property type="entry name" value="Isochorismatase-like_dom"/>
</dbReference>
<name>A0A4Y7QP38_9AGAM</name>
<sequence>MEKWDKECTSIPFHDTPVLAMSTRHRGERPRVEEPVEYGNASSFWIEYPSGLVDLSRTGHLGKDSNHDGTPTPPPTSALQLDVPVDGNRTVRVNKERTALVVIDMQNFFLHPDLRSHPTGLKCVDPLLAVIPPLRAQGIKVIWLNWGLTPHELTTIPPALSRSFKKSGRGGFGSEIPGNFGPLLMRGAFNSELYGPLQKEYTRGAELGTDVWIHKNRISGLWGPQSSLDLYLQEEGFTTLMFCGVNADQCVLGTVLDSYFRGYDCLLVKDAIATTSPEGGLENVLYNVGGSYGFVTNTSRIAEAVEKGELRRKDNV</sequence>
<evidence type="ECO:0000256" key="2">
    <source>
        <dbReference type="ARBA" id="ARBA00022801"/>
    </source>
</evidence>
<dbReference type="OrthoDB" id="167809at2759"/>
<organism evidence="5 6">
    <name type="scientific">Rickenella mellea</name>
    <dbReference type="NCBI Taxonomy" id="50990"/>
    <lineage>
        <taxon>Eukaryota</taxon>
        <taxon>Fungi</taxon>
        <taxon>Dikarya</taxon>
        <taxon>Basidiomycota</taxon>
        <taxon>Agaricomycotina</taxon>
        <taxon>Agaricomycetes</taxon>
        <taxon>Hymenochaetales</taxon>
        <taxon>Rickenellaceae</taxon>
        <taxon>Rickenella</taxon>
    </lineage>
</organism>